<dbReference type="EMBL" id="NRRL01000003">
    <property type="protein sequence ID" value="MBK1666929.1"/>
    <property type="molecule type" value="Genomic_DNA"/>
</dbReference>
<accession>A0ABS1D9P4</accession>
<organism evidence="1 2">
    <name type="scientific">Rhodovibrio sodomensis</name>
    <dbReference type="NCBI Taxonomy" id="1088"/>
    <lineage>
        <taxon>Bacteria</taxon>
        <taxon>Pseudomonadati</taxon>
        <taxon>Pseudomonadota</taxon>
        <taxon>Alphaproteobacteria</taxon>
        <taxon>Rhodospirillales</taxon>
        <taxon>Rhodovibrionaceae</taxon>
        <taxon>Rhodovibrio</taxon>
    </lineage>
</organism>
<dbReference type="InterPro" id="IPR022280">
    <property type="entry name" value="PRTRC_protein-B"/>
</dbReference>
<evidence type="ECO:0000313" key="1">
    <source>
        <dbReference type="EMBL" id="MBK1666929.1"/>
    </source>
</evidence>
<gene>
    <name evidence="1" type="ORF">CKO28_02585</name>
</gene>
<comment type="caution">
    <text evidence="1">The sequence shown here is derived from an EMBL/GenBank/DDBJ whole genome shotgun (WGS) entry which is preliminary data.</text>
</comment>
<name>A0ABS1D9P4_9PROT</name>
<reference evidence="1 2" key="1">
    <citation type="journal article" date="2020" name="Microorganisms">
        <title>Osmotic Adaptation and Compatible Solute Biosynthesis of Phototrophic Bacteria as Revealed from Genome Analyses.</title>
        <authorList>
            <person name="Imhoff J.F."/>
            <person name="Rahn T."/>
            <person name="Kunzel S."/>
            <person name="Keller A."/>
            <person name="Neulinger S.C."/>
        </authorList>
    </citation>
    <scope>NUCLEOTIDE SEQUENCE [LARGE SCALE GENOMIC DNA]</scope>
    <source>
        <strain evidence="1 2">DSM 9895</strain>
    </source>
</reference>
<evidence type="ECO:0008006" key="3">
    <source>
        <dbReference type="Google" id="ProtNLM"/>
    </source>
</evidence>
<dbReference type="InterPro" id="IPR032787">
    <property type="entry name" value="Prok-E2_D"/>
</dbReference>
<proteinExistence type="predicted"/>
<sequence>MTIQTRTAIRNGSGFELTEALLIYSDGWAAVATRHQIRATDSTPSLKPGELIGSRALTALARDLVSGATTSCEYLPENILANGLDRTVWWIPAGRREMYFARPAIDKIDKANNGRKAAQPALVLVASGRHLRVFALRDNKRPTPGTPLMNAPYLNLYDDGTVCLGSSRVPDRHGPDQIEAWTQGWHDSAFSHANPMGTQKRLNHRLGVLGLWQRLIEQQTEHFPTDALVDSGYTLNAVIASGSAKR</sequence>
<protein>
    <recommendedName>
        <fullName evidence="3">PRTRC system protein B</fullName>
    </recommendedName>
</protein>
<dbReference type="Proteomes" id="UP001296873">
    <property type="component" value="Unassembled WGS sequence"/>
</dbReference>
<dbReference type="Pfam" id="PF14460">
    <property type="entry name" value="Prok-E2_D"/>
    <property type="match status" value="1"/>
</dbReference>
<evidence type="ECO:0000313" key="2">
    <source>
        <dbReference type="Proteomes" id="UP001296873"/>
    </source>
</evidence>
<dbReference type="NCBIfam" id="TIGR03737">
    <property type="entry name" value="PRTRC_B"/>
    <property type="match status" value="1"/>
</dbReference>
<keyword evidence="2" id="KW-1185">Reference proteome</keyword>
<dbReference type="RefSeq" id="WP_200338987.1">
    <property type="nucleotide sequence ID" value="NZ_NRRL01000003.1"/>
</dbReference>